<name>A0ABZ2YKR3_9BACT</name>
<proteinExistence type="predicted"/>
<dbReference type="RefSeq" id="WP_341835271.1">
    <property type="nucleotide sequence ID" value="NZ_CP149822.1"/>
</dbReference>
<feature type="domain" description="Signal transduction histidine kinase internal region" evidence="1">
    <location>
        <begin position="7"/>
        <end position="85"/>
    </location>
</feature>
<evidence type="ECO:0000313" key="2">
    <source>
        <dbReference type="EMBL" id="WZN40348.1"/>
    </source>
</evidence>
<dbReference type="Pfam" id="PF06580">
    <property type="entry name" value="His_kinase"/>
    <property type="match status" value="1"/>
</dbReference>
<evidence type="ECO:0000313" key="3">
    <source>
        <dbReference type="Proteomes" id="UP001485459"/>
    </source>
</evidence>
<dbReference type="PANTHER" id="PTHR34220:SF7">
    <property type="entry name" value="SENSOR HISTIDINE KINASE YPDA"/>
    <property type="match status" value="1"/>
</dbReference>
<keyword evidence="2" id="KW-0418">Kinase</keyword>
<dbReference type="SUPFAM" id="SSF55874">
    <property type="entry name" value="ATPase domain of HSP90 chaperone/DNA topoisomerase II/histidine kinase"/>
    <property type="match status" value="1"/>
</dbReference>
<keyword evidence="3" id="KW-1185">Reference proteome</keyword>
<accession>A0ABZ2YKR3</accession>
<organism evidence="2 3">
    <name type="scientific">Chitinophaga pollutisoli</name>
    <dbReference type="NCBI Taxonomy" id="3133966"/>
    <lineage>
        <taxon>Bacteria</taxon>
        <taxon>Pseudomonadati</taxon>
        <taxon>Bacteroidota</taxon>
        <taxon>Chitinophagia</taxon>
        <taxon>Chitinophagales</taxon>
        <taxon>Chitinophagaceae</taxon>
        <taxon>Chitinophaga</taxon>
    </lineage>
</organism>
<dbReference type="InterPro" id="IPR010559">
    <property type="entry name" value="Sig_transdc_His_kin_internal"/>
</dbReference>
<gene>
    <name evidence="2" type="ORF">WJU16_20485</name>
</gene>
<evidence type="ECO:0000259" key="1">
    <source>
        <dbReference type="Pfam" id="PF06580"/>
    </source>
</evidence>
<sequence>MEGLLGLKLLQARLNPHFLFNSLNSIQYFISLDDKKTSLQYIGRFSAFLRKMIQFGDETAIQLHDETELVRDYLLLEQYRFPDRFDFVIMTLGDAGLEEVPPFLTHHLVEEALYKGVLHLDRSEKGMIRIEVRPEGDSIRMEITDNGINGHFGKDMESHAAMLEERINRFNALHTRNIRLESRKAVDGSGRENTTVVTIR</sequence>
<dbReference type="PANTHER" id="PTHR34220">
    <property type="entry name" value="SENSOR HISTIDINE KINASE YPDA"/>
    <property type="match status" value="1"/>
</dbReference>
<dbReference type="GO" id="GO:0016301">
    <property type="term" value="F:kinase activity"/>
    <property type="evidence" value="ECO:0007669"/>
    <property type="project" value="UniProtKB-KW"/>
</dbReference>
<protein>
    <submittedName>
        <fullName evidence="2">Histidine kinase</fullName>
    </submittedName>
</protein>
<dbReference type="InterPro" id="IPR050640">
    <property type="entry name" value="Bact_2-comp_sensor_kinase"/>
</dbReference>
<dbReference type="EMBL" id="CP149822">
    <property type="protein sequence ID" value="WZN40348.1"/>
    <property type="molecule type" value="Genomic_DNA"/>
</dbReference>
<keyword evidence="2" id="KW-0808">Transferase</keyword>
<reference evidence="3" key="1">
    <citation type="submission" date="2024-03" db="EMBL/GenBank/DDBJ databases">
        <title>Chitinophaga horti sp. nov., isolated from garden soil.</title>
        <authorList>
            <person name="Lee D.S."/>
            <person name="Han D.M."/>
            <person name="Baek J.H."/>
            <person name="Choi D.G."/>
            <person name="Jeon J.H."/>
            <person name="Jeon C.O."/>
        </authorList>
    </citation>
    <scope>NUCLEOTIDE SEQUENCE [LARGE SCALE GENOMIC DNA]</scope>
    <source>
        <strain evidence="3">GPA1</strain>
    </source>
</reference>
<dbReference type="InterPro" id="IPR036890">
    <property type="entry name" value="HATPase_C_sf"/>
</dbReference>
<dbReference type="Proteomes" id="UP001485459">
    <property type="component" value="Chromosome"/>
</dbReference>